<comment type="caution">
    <text evidence="2">The sequence shown here is derived from an EMBL/GenBank/DDBJ whole genome shotgun (WGS) entry which is preliminary data.</text>
</comment>
<organism evidence="2 3">
    <name type="scientific">Necator americanus</name>
    <name type="common">Human hookworm</name>
    <dbReference type="NCBI Taxonomy" id="51031"/>
    <lineage>
        <taxon>Eukaryota</taxon>
        <taxon>Metazoa</taxon>
        <taxon>Ecdysozoa</taxon>
        <taxon>Nematoda</taxon>
        <taxon>Chromadorea</taxon>
        <taxon>Rhabditida</taxon>
        <taxon>Rhabditina</taxon>
        <taxon>Rhabditomorpha</taxon>
        <taxon>Strongyloidea</taxon>
        <taxon>Ancylostomatidae</taxon>
        <taxon>Bunostominae</taxon>
        <taxon>Necator</taxon>
    </lineage>
</organism>
<evidence type="ECO:0000313" key="2">
    <source>
        <dbReference type="EMBL" id="KAK6756490.1"/>
    </source>
</evidence>
<sequence length="89" mass="9934">MDIPSEPPSNVSHMRAQAQAPRHSKGGGTASTAKRFSADLDTRDVVRWFVGKSDRQDRLLRVIIQDKKEELSVMTLILVAPTLVFVEKC</sequence>
<evidence type="ECO:0000256" key="1">
    <source>
        <dbReference type="SAM" id="MobiDB-lite"/>
    </source>
</evidence>
<dbReference type="Proteomes" id="UP001303046">
    <property type="component" value="Unassembled WGS sequence"/>
</dbReference>
<evidence type="ECO:0000313" key="3">
    <source>
        <dbReference type="Proteomes" id="UP001303046"/>
    </source>
</evidence>
<feature type="region of interest" description="Disordered" evidence="1">
    <location>
        <begin position="1"/>
        <end position="35"/>
    </location>
</feature>
<name>A0ABR1E1L3_NECAM</name>
<protein>
    <submittedName>
        <fullName evidence="2">Uncharacterized protein</fullName>
    </submittedName>
</protein>
<gene>
    <name evidence="2" type="primary">Necator_chrV.g19520</name>
    <name evidence="2" type="ORF">RB195_014728</name>
</gene>
<accession>A0ABR1E1L3</accession>
<proteinExistence type="predicted"/>
<keyword evidence="3" id="KW-1185">Reference proteome</keyword>
<dbReference type="EMBL" id="JAVFWL010000005">
    <property type="protein sequence ID" value="KAK6756490.1"/>
    <property type="molecule type" value="Genomic_DNA"/>
</dbReference>
<reference evidence="2 3" key="1">
    <citation type="submission" date="2023-08" db="EMBL/GenBank/DDBJ databases">
        <title>A Necator americanus chromosomal reference genome.</title>
        <authorList>
            <person name="Ilik V."/>
            <person name="Petrzelkova K.J."/>
            <person name="Pardy F."/>
            <person name="Fuh T."/>
            <person name="Niatou-Singa F.S."/>
            <person name="Gouil Q."/>
            <person name="Baker L."/>
            <person name="Ritchie M.E."/>
            <person name="Jex A.R."/>
            <person name="Gazzola D."/>
            <person name="Li H."/>
            <person name="Toshio Fujiwara R."/>
            <person name="Zhan B."/>
            <person name="Aroian R.V."/>
            <person name="Pafco B."/>
            <person name="Schwarz E.M."/>
        </authorList>
    </citation>
    <scope>NUCLEOTIDE SEQUENCE [LARGE SCALE GENOMIC DNA]</scope>
    <source>
        <strain evidence="2 3">Aroian</strain>
        <tissue evidence="2">Whole animal</tissue>
    </source>
</reference>